<protein>
    <submittedName>
        <fullName evidence="1">Uncharacterized protein</fullName>
    </submittedName>
</protein>
<sequence length="38" mass="4689">MFRVFYIRPGQTGGRHHQYPIADYLRRGIHRLLAWHRL</sequence>
<feature type="non-terminal residue" evidence="1">
    <location>
        <position position="38"/>
    </location>
</feature>
<name>A0A382ZKI5_9ZZZZ</name>
<organism evidence="1">
    <name type="scientific">marine metagenome</name>
    <dbReference type="NCBI Taxonomy" id="408172"/>
    <lineage>
        <taxon>unclassified sequences</taxon>
        <taxon>metagenomes</taxon>
        <taxon>ecological metagenomes</taxon>
    </lineage>
</organism>
<gene>
    <name evidence="1" type="ORF">METZ01_LOCUS448825</name>
</gene>
<proteinExistence type="predicted"/>
<evidence type="ECO:0000313" key="1">
    <source>
        <dbReference type="EMBL" id="SVD95971.1"/>
    </source>
</evidence>
<dbReference type="EMBL" id="UINC01184657">
    <property type="protein sequence ID" value="SVD95971.1"/>
    <property type="molecule type" value="Genomic_DNA"/>
</dbReference>
<reference evidence="1" key="1">
    <citation type="submission" date="2018-05" db="EMBL/GenBank/DDBJ databases">
        <authorList>
            <person name="Lanie J.A."/>
            <person name="Ng W.-L."/>
            <person name="Kazmierczak K.M."/>
            <person name="Andrzejewski T.M."/>
            <person name="Davidsen T.M."/>
            <person name="Wayne K.J."/>
            <person name="Tettelin H."/>
            <person name="Glass J.I."/>
            <person name="Rusch D."/>
            <person name="Podicherti R."/>
            <person name="Tsui H.-C.T."/>
            <person name="Winkler M.E."/>
        </authorList>
    </citation>
    <scope>NUCLEOTIDE SEQUENCE</scope>
</reference>
<accession>A0A382ZKI5</accession>
<dbReference type="AlphaFoldDB" id="A0A382ZKI5"/>